<evidence type="ECO:0000313" key="3">
    <source>
        <dbReference type="Proteomes" id="UP001281447"/>
    </source>
</evidence>
<organism evidence="2 3">
    <name type="scientific">Tigheibacillus halophilus</name>
    <dbReference type="NCBI Taxonomy" id="361280"/>
    <lineage>
        <taxon>Bacteria</taxon>
        <taxon>Bacillati</taxon>
        <taxon>Bacillota</taxon>
        <taxon>Bacilli</taxon>
        <taxon>Bacillales</taxon>
        <taxon>Bacillaceae</taxon>
        <taxon>Tigheibacillus</taxon>
    </lineage>
</organism>
<dbReference type="EMBL" id="JAWDIP010000003">
    <property type="protein sequence ID" value="MDY0394231.1"/>
    <property type="molecule type" value="Genomic_DNA"/>
</dbReference>
<evidence type="ECO:0000313" key="2">
    <source>
        <dbReference type="EMBL" id="MDY0394231.1"/>
    </source>
</evidence>
<reference evidence="2 3" key="1">
    <citation type="submission" date="2023-10" db="EMBL/GenBank/DDBJ databases">
        <title>Virgibacillus halophilus 5B73C genome.</title>
        <authorList>
            <person name="Miliotis G."/>
            <person name="Sengupta P."/>
            <person name="Hameed A."/>
            <person name="Chuvochina M."/>
            <person name="Mcdonagh F."/>
            <person name="Simpson A.C."/>
            <person name="Singh N.K."/>
            <person name="Rekha P.D."/>
            <person name="Raman K."/>
            <person name="Hugenholtz P."/>
            <person name="Venkateswaran K."/>
        </authorList>
    </citation>
    <scope>NUCLEOTIDE SEQUENCE [LARGE SCALE GENOMIC DNA]</scope>
    <source>
        <strain evidence="2 3">5B73C</strain>
    </source>
</reference>
<feature type="region of interest" description="Disordered" evidence="1">
    <location>
        <begin position="27"/>
        <end position="60"/>
    </location>
</feature>
<comment type="caution">
    <text evidence="2">The sequence shown here is derived from an EMBL/GenBank/DDBJ whole genome shotgun (WGS) entry which is preliminary data.</text>
</comment>
<sequence>MKIHQNEKKTYHFDIPKVQKRDELAITANGNGGPKRKEKSENPAQSAAAFAEKKGSTKAG</sequence>
<name>A0ABU5C4K1_9BACI</name>
<dbReference type="Proteomes" id="UP001281447">
    <property type="component" value="Unassembled WGS sequence"/>
</dbReference>
<keyword evidence="3" id="KW-1185">Reference proteome</keyword>
<evidence type="ECO:0008006" key="4">
    <source>
        <dbReference type="Google" id="ProtNLM"/>
    </source>
</evidence>
<evidence type="ECO:0000256" key="1">
    <source>
        <dbReference type="SAM" id="MobiDB-lite"/>
    </source>
</evidence>
<gene>
    <name evidence="2" type="ORF">RWE15_06730</name>
</gene>
<accession>A0ABU5C4K1</accession>
<proteinExistence type="predicted"/>
<protein>
    <recommendedName>
        <fullName evidence="4">Small acid-soluble spore protein L (Minor)</fullName>
    </recommendedName>
</protein>
<feature type="compositionally biased region" description="Basic and acidic residues" evidence="1">
    <location>
        <begin position="51"/>
        <end position="60"/>
    </location>
</feature>